<dbReference type="Proteomes" id="UP000030651">
    <property type="component" value="Unassembled WGS sequence"/>
</dbReference>
<dbReference type="GeneID" id="19269629"/>
<dbReference type="RefSeq" id="XP_007831388.1">
    <property type="nucleotide sequence ID" value="XM_007833197.1"/>
</dbReference>
<dbReference type="OMA" id="NWHIHHD"/>
<dbReference type="Pfam" id="PF07883">
    <property type="entry name" value="Cupin_2"/>
    <property type="match status" value="1"/>
</dbReference>
<dbReference type="InterPro" id="IPR047263">
    <property type="entry name" value="HNL-like_cupin"/>
</dbReference>
<dbReference type="HOGENOM" id="CLU_072993_3_0_1"/>
<proteinExistence type="predicted"/>
<accession>W3X9L7</accession>
<feature type="domain" description="Cupin type-2" evidence="1">
    <location>
        <begin position="43"/>
        <end position="108"/>
    </location>
</feature>
<dbReference type="InParanoid" id="W3X9L7"/>
<dbReference type="PANTHER" id="PTHR43698">
    <property type="entry name" value="RIBD C-TERMINAL DOMAIN CONTAINING PROTEIN"/>
    <property type="match status" value="1"/>
</dbReference>
<evidence type="ECO:0000259" key="1">
    <source>
        <dbReference type="Pfam" id="PF07883"/>
    </source>
</evidence>
<dbReference type="SUPFAM" id="SSF51182">
    <property type="entry name" value="RmlC-like cupins"/>
    <property type="match status" value="1"/>
</dbReference>
<dbReference type="AlphaFoldDB" id="W3X9L7"/>
<reference evidence="3" key="1">
    <citation type="journal article" date="2015" name="BMC Genomics">
        <title>Genomic and transcriptomic analysis of the endophytic fungus Pestalotiopsis fici reveals its lifestyle and high potential for synthesis of natural products.</title>
        <authorList>
            <person name="Wang X."/>
            <person name="Zhang X."/>
            <person name="Liu L."/>
            <person name="Xiang M."/>
            <person name="Wang W."/>
            <person name="Sun X."/>
            <person name="Che Y."/>
            <person name="Guo L."/>
            <person name="Liu G."/>
            <person name="Guo L."/>
            <person name="Wang C."/>
            <person name="Yin W.B."/>
            <person name="Stadler M."/>
            <person name="Zhang X."/>
            <person name="Liu X."/>
        </authorList>
    </citation>
    <scope>NUCLEOTIDE SEQUENCE [LARGE SCALE GENOMIC DNA]</scope>
    <source>
        <strain evidence="3">W106-1 / CGMCC3.15140</strain>
    </source>
</reference>
<gene>
    <name evidence="2" type="ORF">PFICI_04616</name>
</gene>
<sequence length="141" mass="15303">MPSSIVLPAFQASTKVQKVGPTFTGDVFLDRIYSGDGQNISNVTFTPCARTYWHTHEHGQMIKVLAGSGLVCDKGGQPRRIEAGDVVWAQPGTTHWHGAAEGTIMTHLVVASGQTFWHEEVTEEEFKSGSVSKTQTESGKD</sequence>
<dbReference type="PANTHER" id="PTHR43698:SF1">
    <property type="entry name" value="BLL4564 PROTEIN"/>
    <property type="match status" value="1"/>
</dbReference>
<evidence type="ECO:0000313" key="2">
    <source>
        <dbReference type="EMBL" id="ETS82740.1"/>
    </source>
</evidence>
<organism evidence="2 3">
    <name type="scientific">Pestalotiopsis fici (strain W106-1 / CGMCC3.15140)</name>
    <dbReference type="NCBI Taxonomy" id="1229662"/>
    <lineage>
        <taxon>Eukaryota</taxon>
        <taxon>Fungi</taxon>
        <taxon>Dikarya</taxon>
        <taxon>Ascomycota</taxon>
        <taxon>Pezizomycotina</taxon>
        <taxon>Sordariomycetes</taxon>
        <taxon>Xylariomycetidae</taxon>
        <taxon>Amphisphaeriales</taxon>
        <taxon>Sporocadaceae</taxon>
        <taxon>Pestalotiopsis</taxon>
    </lineage>
</organism>
<name>W3X9L7_PESFW</name>
<dbReference type="EMBL" id="KI912111">
    <property type="protein sequence ID" value="ETS82740.1"/>
    <property type="molecule type" value="Genomic_DNA"/>
</dbReference>
<keyword evidence="3" id="KW-1185">Reference proteome</keyword>
<protein>
    <recommendedName>
        <fullName evidence="1">Cupin type-2 domain-containing protein</fullName>
    </recommendedName>
</protein>
<dbReference type="InterPro" id="IPR014710">
    <property type="entry name" value="RmlC-like_jellyroll"/>
</dbReference>
<dbReference type="InterPro" id="IPR011051">
    <property type="entry name" value="RmlC_Cupin_sf"/>
</dbReference>
<dbReference type="CDD" id="cd02233">
    <property type="entry name" value="cupin_HNL-like"/>
    <property type="match status" value="1"/>
</dbReference>
<dbReference type="Gene3D" id="2.60.120.10">
    <property type="entry name" value="Jelly Rolls"/>
    <property type="match status" value="1"/>
</dbReference>
<evidence type="ECO:0000313" key="3">
    <source>
        <dbReference type="Proteomes" id="UP000030651"/>
    </source>
</evidence>
<dbReference type="STRING" id="1229662.W3X9L7"/>
<dbReference type="OrthoDB" id="2096797at2759"/>
<dbReference type="KEGG" id="pfy:PFICI_04616"/>
<dbReference type="InterPro" id="IPR013096">
    <property type="entry name" value="Cupin_2"/>
</dbReference>
<dbReference type="eggNOG" id="ENOG502SGK2">
    <property type="taxonomic scope" value="Eukaryota"/>
</dbReference>